<proteinExistence type="predicted"/>
<dbReference type="RefSeq" id="XP_018073004.1">
    <property type="nucleotide sequence ID" value="XM_018207963.1"/>
</dbReference>
<keyword evidence="1" id="KW-1133">Transmembrane helix</keyword>
<accession>A0A194XET0</accession>
<evidence type="ECO:0000313" key="3">
    <source>
        <dbReference type="Proteomes" id="UP000070700"/>
    </source>
</evidence>
<dbReference type="KEGG" id="psco:LY89DRAFT_501180"/>
<evidence type="ECO:0000256" key="1">
    <source>
        <dbReference type="SAM" id="Phobius"/>
    </source>
</evidence>
<reference evidence="2 3" key="1">
    <citation type="submission" date="2015-10" db="EMBL/GenBank/DDBJ databases">
        <title>Full genome of DAOMC 229536 Phialocephala scopiformis, a fungal endophyte of spruce producing the potent anti-insectan compound rugulosin.</title>
        <authorList>
            <consortium name="DOE Joint Genome Institute"/>
            <person name="Walker A.K."/>
            <person name="Frasz S.L."/>
            <person name="Seifert K.A."/>
            <person name="Miller J.D."/>
            <person name="Mondo S.J."/>
            <person name="Labutti K."/>
            <person name="Lipzen A."/>
            <person name="Dockter R."/>
            <person name="Kennedy M."/>
            <person name="Grigoriev I.V."/>
            <person name="Spatafora J.W."/>
        </authorList>
    </citation>
    <scope>NUCLEOTIDE SEQUENCE [LARGE SCALE GENOMIC DNA]</scope>
    <source>
        <strain evidence="2 3">CBS 120377</strain>
    </source>
</reference>
<dbReference type="GeneID" id="28817689"/>
<keyword evidence="1" id="KW-0812">Transmembrane</keyword>
<dbReference type="AlphaFoldDB" id="A0A194XET0"/>
<protein>
    <submittedName>
        <fullName evidence="2">Uncharacterized protein</fullName>
    </submittedName>
</protein>
<dbReference type="InParanoid" id="A0A194XET0"/>
<gene>
    <name evidence="2" type="ORF">LY89DRAFT_501180</name>
</gene>
<dbReference type="Proteomes" id="UP000070700">
    <property type="component" value="Unassembled WGS sequence"/>
</dbReference>
<dbReference type="EMBL" id="KQ947412">
    <property type="protein sequence ID" value="KUJ18649.1"/>
    <property type="molecule type" value="Genomic_DNA"/>
</dbReference>
<keyword evidence="3" id="KW-1185">Reference proteome</keyword>
<evidence type="ECO:0000313" key="2">
    <source>
        <dbReference type="EMBL" id="KUJ18649.1"/>
    </source>
</evidence>
<keyword evidence="1" id="KW-0472">Membrane</keyword>
<feature type="transmembrane region" description="Helical" evidence="1">
    <location>
        <begin position="6"/>
        <end position="24"/>
    </location>
</feature>
<sequence length="118" mass="13229">MATQHSLILIAVIVLTFSISQHFISKHVKRISQRIQCNSSWLQLYMKFFVFCGPSHLCRCDGPILGPTLHLGAFGLKVNGLRLCQRAAAAWSEILMPAVGSITMMINEPHMHNRQPCL</sequence>
<name>A0A194XET0_MOLSC</name>
<organism evidence="2 3">
    <name type="scientific">Mollisia scopiformis</name>
    <name type="common">Conifer needle endophyte fungus</name>
    <name type="synonym">Phialocephala scopiformis</name>
    <dbReference type="NCBI Taxonomy" id="149040"/>
    <lineage>
        <taxon>Eukaryota</taxon>
        <taxon>Fungi</taxon>
        <taxon>Dikarya</taxon>
        <taxon>Ascomycota</taxon>
        <taxon>Pezizomycotina</taxon>
        <taxon>Leotiomycetes</taxon>
        <taxon>Helotiales</taxon>
        <taxon>Mollisiaceae</taxon>
        <taxon>Mollisia</taxon>
    </lineage>
</organism>